<proteinExistence type="inferred from homology"/>
<dbReference type="Pfam" id="PF00168">
    <property type="entry name" value="C2"/>
    <property type="match status" value="1"/>
</dbReference>
<dbReference type="GO" id="GO:0005096">
    <property type="term" value="F:GTPase activator activity"/>
    <property type="evidence" value="ECO:0007669"/>
    <property type="project" value="UniProtKB-KW"/>
</dbReference>
<evidence type="ECO:0000313" key="13">
    <source>
        <dbReference type="EMBL" id="KAJ8428099.1"/>
    </source>
</evidence>
<keyword evidence="6" id="KW-0479">Metal-binding</keyword>
<dbReference type="GO" id="GO:0009738">
    <property type="term" value="P:abscisic acid-activated signaling pathway"/>
    <property type="evidence" value="ECO:0007669"/>
    <property type="project" value="UniProtKB-KW"/>
</dbReference>
<dbReference type="GO" id="GO:0008289">
    <property type="term" value="F:lipid binding"/>
    <property type="evidence" value="ECO:0007669"/>
    <property type="project" value="UniProtKB-KW"/>
</dbReference>
<sequence length="183" mass="20660">MGDRWVNPRSNMLGLLRIRIKRGINLAIRDVNSSDPYVIVRHGKQKLKTRVVKKTVNPEWNEDLTLCVMDLNEPVKLDLNLEGSNLFSIQGNCGLDGLGLSWTIWHPLPMGLLSPTRWAVDYPDGTVIKKVKPSRENCVAEESFIVWSKGNLTQDMFLRLKNVESGEIELSLTYIDIPGSMVA</sequence>
<keyword evidence="4" id="KW-1003">Cell membrane</keyword>
<dbReference type="OrthoDB" id="73919at2759"/>
<protein>
    <recommendedName>
        <fullName evidence="12">C2 domain-containing protein</fullName>
    </recommendedName>
</protein>
<accession>A0A9Q1GYZ3</accession>
<evidence type="ECO:0000256" key="8">
    <source>
        <dbReference type="ARBA" id="ARBA00023121"/>
    </source>
</evidence>
<evidence type="ECO:0000256" key="11">
    <source>
        <dbReference type="ARBA" id="ARBA00024037"/>
    </source>
</evidence>
<keyword evidence="8" id="KW-0446">Lipid-binding</keyword>
<keyword evidence="10" id="KW-0539">Nucleus</keyword>
<comment type="caution">
    <text evidence="13">The sequence shown here is derived from an EMBL/GenBank/DDBJ whole genome shotgun (WGS) entry which is preliminary data.</text>
</comment>
<dbReference type="Gene3D" id="2.60.40.150">
    <property type="entry name" value="C2 domain"/>
    <property type="match status" value="1"/>
</dbReference>
<dbReference type="InterPro" id="IPR035892">
    <property type="entry name" value="C2_domain_sf"/>
</dbReference>
<dbReference type="InterPro" id="IPR044562">
    <property type="entry name" value="CAR1-11"/>
</dbReference>
<evidence type="ECO:0000256" key="10">
    <source>
        <dbReference type="ARBA" id="ARBA00023242"/>
    </source>
</evidence>
<dbReference type="PANTHER" id="PTHR45933">
    <property type="entry name" value="PROTEIN C2-DOMAIN ABA-RELATED 4"/>
    <property type="match status" value="1"/>
</dbReference>
<dbReference type="InterPro" id="IPR000008">
    <property type="entry name" value="C2_dom"/>
</dbReference>
<dbReference type="AlphaFoldDB" id="A0A9Q1GYZ3"/>
<dbReference type="GO" id="GO:0005886">
    <property type="term" value="C:plasma membrane"/>
    <property type="evidence" value="ECO:0007669"/>
    <property type="project" value="UniProtKB-SubCell"/>
</dbReference>
<dbReference type="EMBL" id="JAKOGI010001051">
    <property type="protein sequence ID" value="KAJ8428099.1"/>
    <property type="molecule type" value="Genomic_DNA"/>
</dbReference>
<evidence type="ECO:0000256" key="7">
    <source>
        <dbReference type="ARBA" id="ARBA00022837"/>
    </source>
</evidence>
<evidence type="ECO:0000256" key="6">
    <source>
        <dbReference type="ARBA" id="ARBA00022723"/>
    </source>
</evidence>
<keyword evidence="3" id="KW-0343">GTPase activation</keyword>
<evidence type="ECO:0000256" key="1">
    <source>
        <dbReference type="ARBA" id="ARBA00004123"/>
    </source>
</evidence>
<keyword evidence="5" id="KW-0938">Abscisic acid signaling pathway</keyword>
<evidence type="ECO:0000259" key="12">
    <source>
        <dbReference type="PROSITE" id="PS50004"/>
    </source>
</evidence>
<dbReference type="PROSITE" id="PS50004">
    <property type="entry name" value="C2"/>
    <property type="match status" value="1"/>
</dbReference>
<evidence type="ECO:0000256" key="5">
    <source>
        <dbReference type="ARBA" id="ARBA00022682"/>
    </source>
</evidence>
<dbReference type="GO" id="GO:0046872">
    <property type="term" value="F:metal ion binding"/>
    <property type="evidence" value="ECO:0007669"/>
    <property type="project" value="UniProtKB-KW"/>
</dbReference>
<keyword evidence="7" id="KW-0106">Calcium</keyword>
<evidence type="ECO:0000256" key="4">
    <source>
        <dbReference type="ARBA" id="ARBA00022475"/>
    </source>
</evidence>
<keyword evidence="14" id="KW-1185">Reference proteome</keyword>
<name>A0A9Q1GYZ3_9CARY</name>
<dbReference type="Proteomes" id="UP001153076">
    <property type="component" value="Unassembled WGS sequence"/>
</dbReference>
<keyword evidence="9" id="KW-0472">Membrane</keyword>
<evidence type="ECO:0000313" key="14">
    <source>
        <dbReference type="Proteomes" id="UP001153076"/>
    </source>
</evidence>
<evidence type="ECO:0000256" key="3">
    <source>
        <dbReference type="ARBA" id="ARBA00022468"/>
    </source>
</evidence>
<dbReference type="SMART" id="SM00239">
    <property type="entry name" value="C2"/>
    <property type="match status" value="1"/>
</dbReference>
<dbReference type="SUPFAM" id="SSF49562">
    <property type="entry name" value="C2 domain (Calcium/lipid-binding domain, CaLB)"/>
    <property type="match status" value="1"/>
</dbReference>
<reference evidence="13" key="1">
    <citation type="submission" date="2022-04" db="EMBL/GenBank/DDBJ databases">
        <title>Carnegiea gigantea Genome sequencing and assembly v2.</title>
        <authorList>
            <person name="Copetti D."/>
            <person name="Sanderson M.J."/>
            <person name="Burquez A."/>
            <person name="Wojciechowski M.F."/>
        </authorList>
    </citation>
    <scope>NUCLEOTIDE SEQUENCE</scope>
    <source>
        <strain evidence="13">SGP5-SGP5p</strain>
        <tissue evidence="13">Aerial part</tissue>
    </source>
</reference>
<dbReference type="PANTHER" id="PTHR45933:SF5">
    <property type="entry name" value="PROTEIN C2-DOMAIN ABA-RELATED 4"/>
    <property type="match status" value="1"/>
</dbReference>
<evidence type="ECO:0000256" key="9">
    <source>
        <dbReference type="ARBA" id="ARBA00023136"/>
    </source>
</evidence>
<organism evidence="13 14">
    <name type="scientific">Carnegiea gigantea</name>
    <dbReference type="NCBI Taxonomy" id="171969"/>
    <lineage>
        <taxon>Eukaryota</taxon>
        <taxon>Viridiplantae</taxon>
        <taxon>Streptophyta</taxon>
        <taxon>Embryophyta</taxon>
        <taxon>Tracheophyta</taxon>
        <taxon>Spermatophyta</taxon>
        <taxon>Magnoliopsida</taxon>
        <taxon>eudicotyledons</taxon>
        <taxon>Gunneridae</taxon>
        <taxon>Pentapetalae</taxon>
        <taxon>Caryophyllales</taxon>
        <taxon>Cactineae</taxon>
        <taxon>Cactaceae</taxon>
        <taxon>Cactoideae</taxon>
        <taxon>Echinocereeae</taxon>
        <taxon>Carnegiea</taxon>
    </lineage>
</organism>
<gene>
    <name evidence="13" type="ORF">Cgig2_012391</name>
</gene>
<feature type="domain" description="C2" evidence="12">
    <location>
        <begin position="1"/>
        <end position="119"/>
    </location>
</feature>
<comment type="similarity">
    <text evidence="11">Belongs to the plant CAR protein family.</text>
</comment>
<comment type="subcellular location">
    <subcellularLocation>
        <location evidence="2">Cell membrane</location>
    </subcellularLocation>
    <subcellularLocation>
        <location evidence="1">Nucleus</location>
    </subcellularLocation>
</comment>
<evidence type="ECO:0000256" key="2">
    <source>
        <dbReference type="ARBA" id="ARBA00004236"/>
    </source>
</evidence>
<dbReference type="GO" id="GO:0005634">
    <property type="term" value="C:nucleus"/>
    <property type="evidence" value="ECO:0007669"/>
    <property type="project" value="UniProtKB-SubCell"/>
</dbReference>